<dbReference type="EC" id="2.3.1.286" evidence="1"/>
<reference evidence="6" key="1">
    <citation type="journal article" date="2021" name="PeerJ">
        <title>Extensive microbial diversity within the chicken gut microbiome revealed by metagenomics and culture.</title>
        <authorList>
            <person name="Gilroy R."/>
            <person name="Ravi A."/>
            <person name="Getino M."/>
            <person name="Pursley I."/>
            <person name="Horton D.L."/>
            <person name="Alikhan N.F."/>
            <person name="Baker D."/>
            <person name="Gharbi K."/>
            <person name="Hall N."/>
            <person name="Watson M."/>
            <person name="Adriaenssens E.M."/>
            <person name="Foster-Nyarko E."/>
            <person name="Jarju S."/>
            <person name="Secka A."/>
            <person name="Antonio M."/>
            <person name="Oren A."/>
            <person name="Chaudhuri R.R."/>
            <person name="La Ragione R."/>
            <person name="Hildebrand F."/>
            <person name="Pallen M.J."/>
        </authorList>
    </citation>
    <scope>NUCLEOTIDE SEQUENCE</scope>
    <source>
        <strain evidence="6">ChiBcec1-1630</strain>
    </source>
</reference>
<dbReference type="InterPro" id="IPR026590">
    <property type="entry name" value="Ssirtuin_cat_dom"/>
</dbReference>
<keyword evidence="4" id="KW-0479">Metal-binding</keyword>
<sequence length="263" mass="29349">MEERIATLRRILDGSAYTVALCGSGMMEEGGFFAIKAGDRAYEIEQKYGYSTEEIFTSGFYTARPMQFFEFYREEILKHIPETTESGTALAQMERAGKLQCIISSNIFEQGKRAGCRNMIYLHGSVYHNECPKCGRKYPMEYVRDAKGIPACESCGFPIRPGVYLFGEMVDSGLLSRAVDEIAKADVLLLLGTSLNSEVFGNYIKYFGGKYLIIIHKHSHYLDDTADMVFLDHPRNILPLLGYGDAVEDAVSAKAGEDSEENG</sequence>
<dbReference type="PANTHER" id="PTHR11085:SF4">
    <property type="entry name" value="NAD-DEPENDENT PROTEIN DEACYLASE"/>
    <property type="match status" value="1"/>
</dbReference>
<dbReference type="GO" id="GO:0070403">
    <property type="term" value="F:NAD+ binding"/>
    <property type="evidence" value="ECO:0007669"/>
    <property type="project" value="InterPro"/>
</dbReference>
<keyword evidence="2" id="KW-0808">Transferase</keyword>
<dbReference type="SUPFAM" id="SSF52467">
    <property type="entry name" value="DHS-like NAD/FAD-binding domain"/>
    <property type="match status" value="1"/>
</dbReference>
<evidence type="ECO:0000256" key="2">
    <source>
        <dbReference type="ARBA" id="ARBA00022679"/>
    </source>
</evidence>
<proteinExistence type="predicted"/>
<evidence type="ECO:0000256" key="4">
    <source>
        <dbReference type="PROSITE-ProRule" id="PRU00236"/>
    </source>
</evidence>
<dbReference type="Gene3D" id="3.30.1600.10">
    <property type="entry name" value="SIR2/SIRT2 'Small Domain"/>
    <property type="match status" value="1"/>
</dbReference>
<evidence type="ECO:0000256" key="1">
    <source>
        <dbReference type="ARBA" id="ARBA00012928"/>
    </source>
</evidence>
<protein>
    <recommendedName>
        <fullName evidence="1">protein acetyllysine N-acetyltransferase</fullName>
        <ecNumber evidence="1">2.3.1.286</ecNumber>
    </recommendedName>
</protein>
<dbReference type="Pfam" id="PF02146">
    <property type="entry name" value="SIR2"/>
    <property type="match status" value="1"/>
</dbReference>
<keyword evidence="4" id="KW-0862">Zinc</keyword>
<dbReference type="Gene3D" id="3.40.50.1220">
    <property type="entry name" value="TPP-binding domain"/>
    <property type="match status" value="1"/>
</dbReference>
<evidence type="ECO:0000313" key="7">
    <source>
        <dbReference type="Proteomes" id="UP000823922"/>
    </source>
</evidence>
<dbReference type="GO" id="GO:0017136">
    <property type="term" value="F:histone deacetylase activity, NAD-dependent"/>
    <property type="evidence" value="ECO:0007669"/>
    <property type="project" value="TreeGrafter"/>
</dbReference>
<feature type="active site" description="Proton acceptor" evidence="4">
    <location>
        <position position="123"/>
    </location>
</feature>
<dbReference type="InterPro" id="IPR003000">
    <property type="entry name" value="Sirtuin"/>
</dbReference>
<dbReference type="Proteomes" id="UP000823922">
    <property type="component" value="Unassembled WGS sequence"/>
</dbReference>
<feature type="binding site" evidence="4">
    <location>
        <position position="134"/>
    </location>
    <ligand>
        <name>Zn(2+)</name>
        <dbReference type="ChEBI" id="CHEBI:29105"/>
    </ligand>
</feature>
<name>A0A9D2QN40_9FIRM</name>
<comment type="caution">
    <text evidence="6">The sequence shown here is derived from an EMBL/GenBank/DDBJ whole genome shotgun (WGS) entry which is preliminary data.</text>
</comment>
<gene>
    <name evidence="6" type="ORF">H9926_11325</name>
</gene>
<keyword evidence="3" id="KW-0520">NAD</keyword>
<dbReference type="AlphaFoldDB" id="A0A9D2QN40"/>
<dbReference type="InterPro" id="IPR026591">
    <property type="entry name" value="Sirtuin_cat_small_dom_sf"/>
</dbReference>
<dbReference type="GO" id="GO:0046872">
    <property type="term" value="F:metal ion binding"/>
    <property type="evidence" value="ECO:0007669"/>
    <property type="project" value="UniProtKB-KW"/>
</dbReference>
<organism evidence="6 7">
    <name type="scientific">Candidatus Eisenbergiella intestinigallinarum</name>
    <dbReference type="NCBI Taxonomy" id="2838549"/>
    <lineage>
        <taxon>Bacteria</taxon>
        <taxon>Bacillati</taxon>
        <taxon>Bacillota</taxon>
        <taxon>Clostridia</taxon>
        <taxon>Lachnospirales</taxon>
        <taxon>Lachnospiraceae</taxon>
        <taxon>Eisenbergiella</taxon>
    </lineage>
</organism>
<dbReference type="InterPro" id="IPR050134">
    <property type="entry name" value="NAD-dep_sirtuin_deacylases"/>
</dbReference>
<accession>A0A9D2QN40</accession>
<reference evidence="6" key="2">
    <citation type="submission" date="2021-04" db="EMBL/GenBank/DDBJ databases">
        <authorList>
            <person name="Gilroy R."/>
        </authorList>
    </citation>
    <scope>NUCLEOTIDE SEQUENCE</scope>
    <source>
        <strain evidence="6">ChiBcec1-1630</strain>
    </source>
</reference>
<evidence type="ECO:0000259" key="5">
    <source>
        <dbReference type="PROSITE" id="PS50305"/>
    </source>
</evidence>
<feature type="binding site" evidence="4">
    <location>
        <position position="131"/>
    </location>
    <ligand>
        <name>Zn(2+)</name>
        <dbReference type="ChEBI" id="CHEBI:29105"/>
    </ligand>
</feature>
<feature type="binding site" evidence="4">
    <location>
        <position position="152"/>
    </location>
    <ligand>
        <name>Zn(2+)</name>
        <dbReference type="ChEBI" id="CHEBI:29105"/>
    </ligand>
</feature>
<dbReference type="EMBL" id="DWVS01000289">
    <property type="protein sequence ID" value="HJC88592.1"/>
    <property type="molecule type" value="Genomic_DNA"/>
</dbReference>
<dbReference type="InterPro" id="IPR029035">
    <property type="entry name" value="DHS-like_NAD/FAD-binding_dom"/>
</dbReference>
<dbReference type="PROSITE" id="PS50305">
    <property type="entry name" value="SIRTUIN"/>
    <property type="match status" value="1"/>
</dbReference>
<feature type="binding site" evidence="4">
    <location>
        <position position="155"/>
    </location>
    <ligand>
        <name>Zn(2+)</name>
        <dbReference type="ChEBI" id="CHEBI:29105"/>
    </ligand>
</feature>
<evidence type="ECO:0000256" key="3">
    <source>
        <dbReference type="ARBA" id="ARBA00023027"/>
    </source>
</evidence>
<feature type="domain" description="Deacetylase sirtuin-type" evidence="5">
    <location>
        <begin position="1"/>
        <end position="263"/>
    </location>
</feature>
<dbReference type="PANTHER" id="PTHR11085">
    <property type="entry name" value="NAD-DEPENDENT PROTEIN DEACYLASE SIRTUIN-5, MITOCHONDRIAL-RELATED"/>
    <property type="match status" value="1"/>
</dbReference>
<evidence type="ECO:0000313" key="6">
    <source>
        <dbReference type="EMBL" id="HJC88592.1"/>
    </source>
</evidence>